<dbReference type="Proteomes" id="UP001296104">
    <property type="component" value="Unassembled WGS sequence"/>
</dbReference>
<feature type="compositionally biased region" description="Basic and acidic residues" evidence="8">
    <location>
        <begin position="280"/>
        <end position="296"/>
    </location>
</feature>
<dbReference type="PANTHER" id="PTHR10336:SF169">
    <property type="entry name" value="PHOSPHOINOSITIDE PHOSPHOLIPASE C"/>
    <property type="match status" value="1"/>
</dbReference>
<reference evidence="10" key="1">
    <citation type="submission" date="2023-11" db="EMBL/GenBank/DDBJ databases">
        <authorList>
            <person name="Alioto T."/>
            <person name="Alioto T."/>
            <person name="Gomez Garrido J."/>
        </authorList>
    </citation>
    <scope>NUCLEOTIDE SEQUENCE</scope>
</reference>
<dbReference type="EC" id="3.1.4.11" evidence="7"/>
<comment type="catalytic activity">
    <reaction evidence="1 7">
        <text>a 1,2-diacyl-sn-glycero-3-phospho-(1D-myo-inositol-4,5-bisphosphate) + H2O = 1D-myo-inositol 1,4,5-trisphosphate + a 1,2-diacyl-sn-glycerol + H(+)</text>
        <dbReference type="Rhea" id="RHEA:33179"/>
        <dbReference type="ChEBI" id="CHEBI:15377"/>
        <dbReference type="ChEBI" id="CHEBI:15378"/>
        <dbReference type="ChEBI" id="CHEBI:17815"/>
        <dbReference type="ChEBI" id="CHEBI:58456"/>
        <dbReference type="ChEBI" id="CHEBI:203600"/>
        <dbReference type="EC" id="3.1.4.11"/>
    </reaction>
</comment>
<feature type="compositionally biased region" description="Acidic residues" evidence="8">
    <location>
        <begin position="268"/>
        <end position="279"/>
    </location>
</feature>
<dbReference type="SMART" id="SM00149">
    <property type="entry name" value="PLCYc"/>
    <property type="match status" value="1"/>
</dbReference>
<feature type="region of interest" description="Disordered" evidence="8">
    <location>
        <begin position="1"/>
        <end position="41"/>
    </location>
</feature>
<dbReference type="CDD" id="cd08598">
    <property type="entry name" value="PI-PLC1c_yeast"/>
    <property type="match status" value="1"/>
</dbReference>
<evidence type="ECO:0000313" key="11">
    <source>
        <dbReference type="Proteomes" id="UP001296104"/>
    </source>
</evidence>
<dbReference type="PROSITE" id="PS50007">
    <property type="entry name" value="PIPLC_X_DOMAIN"/>
    <property type="match status" value="1"/>
</dbReference>
<dbReference type="Pfam" id="PF00387">
    <property type="entry name" value="PI-PLC-Y"/>
    <property type="match status" value="1"/>
</dbReference>
<dbReference type="Gene3D" id="3.20.20.190">
    <property type="entry name" value="Phosphatidylinositol (PI) phosphodiesterase"/>
    <property type="match status" value="1"/>
</dbReference>
<dbReference type="InterPro" id="IPR035892">
    <property type="entry name" value="C2_domain_sf"/>
</dbReference>
<evidence type="ECO:0000256" key="4">
    <source>
        <dbReference type="ARBA" id="ARBA00023098"/>
    </source>
</evidence>
<evidence type="ECO:0000256" key="1">
    <source>
        <dbReference type="ARBA" id="ARBA00001195"/>
    </source>
</evidence>
<dbReference type="Gene3D" id="2.60.40.150">
    <property type="entry name" value="C2 domain"/>
    <property type="match status" value="1"/>
</dbReference>
<feature type="domain" description="PI-PLC Y-box" evidence="9">
    <location>
        <begin position="305"/>
        <end position="422"/>
    </location>
</feature>
<dbReference type="InterPro" id="IPR001711">
    <property type="entry name" value="PLipase_C_Pinositol-sp_Y"/>
</dbReference>
<keyword evidence="3 7" id="KW-0442">Lipid degradation</keyword>
<keyword evidence="11" id="KW-1185">Reference proteome</keyword>
<organism evidence="10 11">
    <name type="scientific">Lecanosticta acicola</name>
    <dbReference type="NCBI Taxonomy" id="111012"/>
    <lineage>
        <taxon>Eukaryota</taxon>
        <taxon>Fungi</taxon>
        <taxon>Dikarya</taxon>
        <taxon>Ascomycota</taxon>
        <taxon>Pezizomycotina</taxon>
        <taxon>Dothideomycetes</taxon>
        <taxon>Dothideomycetidae</taxon>
        <taxon>Mycosphaerellales</taxon>
        <taxon>Mycosphaerellaceae</taxon>
        <taxon>Lecanosticta</taxon>
    </lineage>
</organism>
<proteinExistence type="predicted"/>
<feature type="region of interest" description="Disordered" evidence="8">
    <location>
        <begin position="265"/>
        <end position="296"/>
    </location>
</feature>
<comment type="function">
    <text evidence="6">The production of the second messenger molecules diacylglycerol (DAG) and inositol 1,4,5-trisphosphate (IP3) is mediated by activated phosphatidylinositol-specific phospholipase C enzymes.</text>
</comment>
<keyword evidence="5" id="KW-0807">Transducer</keyword>
<name>A0AAI9EBU1_9PEZI</name>
<dbReference type="SMART" id="SM00148">
    <property type="entry name" value="PLCXc"/>
    <property type="match status" value="1"/>
</dbReference>
<gene>
    <name evidence="10" type="ORF">LECACI_7A005498</name>
</gene>
<evidence type="ECO:0000313" key="10">
    <source>
        <dbReference type="EMBL" id="CAK4030340.1"/>
    </source>
</evidence>
<dbReference type="AlphaFoldDB" id="A0AAI9EBU1"/>
<dbReference type="PRINTS" id="PR00390">
    <property type="entry name" value="PHPHLIPASEC"/>
</dbReference>
<dbReference type="InterPro" id="IPR000909">
    <property type="entry name" value="PLipase_C_PInositol-sp_X_dom"/>
</dbReference>
<dbReference type="PANTHER" id="PTHR10336">
    <property type="entry name" value="PHOSPHOINOSITIDE-SPECIFIC PHOSPHOLIPASE C FAMILY PROTEIN"/>
    <property type="match status" value="1"/>
</dbReference>
<dbReference type="GO" id="GO:0051209">
    <property type="term" value="P:release of sequestered calcium ion into cytosol"/>
    <property type="evidence" value="ECO:0007669"/>
    <property type="project" value="TreeGrafter"/>
</dbReference>
<dbReference type="PROSITE" id="PS50008">
    <property type="entry name" value="PIPLC_Y_DOMAIN"/>
    <property type="match status" value="1"/>
</dbReference>
<dbReference type="SUPFAM" id="SSF51695">
    <property type="entry name" value="PLC-like phosphodiesterases"/>
    <property type="match status" value="1"/>
</dbReference>
<dbReference type="GO" id="GO:0048015">
    <property type="term" value="P:phosphatidylinositol-mediated signaling"/>
    <property type="evidence" value="ECO:0007669"/>
    <property type="project" value="TreeGrafter"/>
</dbReference>
<dbReference type="EMBL" id="CAVMBE010000035">
    <property type="protein sequence ID" value="CAK4030340.1"/>
    <property type="molecule type" value="Genomic_DNA"/>
</dbReference>
<comment type="caution">
    <text evidence="10">The sequence shown here is derived from an EMBL/GenBank/DDBJ whole genome shotgun (WGS) entry which is preliminary data.</text>
</comment>
<dbReference type="GO" id="GO:0016042">
    <property type="term" value="P:lipid catabolic process"/>
    <property type="evidence" value="ECO:0007669"/>
    <property type="project" value="UniProtKB-KW"/>
</dbReference>
<dbReference type="SUPFAM" id="SSF49562">
    <property type="entry name" value="C2 domain (Calcium/lipid-binding domain, CaLB)"/>
    <property type="match status" value="1"/>
</dbReference>
<evidence type="ECO:0000256" key="7">
    <source>
        <dbReference type="RuleBase" id="RU361133"/>
    </source>
</evidence>
<protein>
    <recommendedName>
        <fullName evidence="7">Phosphoinositide phospholipase C</fullName>
        <ecNumber evidence="7">3.1.4.11</ecNumber>
    </recommendedName>
</protein>
<keyword evidence="2 7" id="KW-0378">Hydrolase</keyword>
<evidence type="ECO:0000256" key="3">
    <source>
        <dbReference type="ARBA" id="ARBA00022963"/>
    </source>
</evidence>
<dbReference type="InterPro" id="IPR001192">
    <property type="entry name" value="PI-PLC_fam"/>
</dbReference>
<accession>A0AAI9EBU1</accession>
<evidence type="ECO:0000256" key="6">
    <source>
        <dbReference type="ARBA" id="ARBA00059664"/>
    </source>
</evidence>
<sequence length="577" mass="64444">MSGLSSKFAKLNPFGKAENDEENHGEEVQPNSIAGGGHAARRTQITKEQLRVSHAIRNFLYNENVLSRADAGLEHDETTAALKEFLDKPHVHVPRQLTDRSHPLTEYFISSSHNTYLLAHQLYGTSSAVAYRTALKTGARCVEIDAWDNQEEHEEPKVTHGYTLASHIPFRTVCEAIRDVLDEEVAEPQLPSGHRAGPILLSLENHCGAPGQSRLVQIMRETWGDRLLSKAVRDHGTSEEQGSGDKVKLEELGSKIAVIVEYHLPSEADPESSADEDEDQQIRKDHRAYREEKKKAPADGIIPELADLGVYAQSVKPASNDWFESSLEHGPHNHLINVSESGLLSLLPAASEKIGHHNAEHLMRVYPKGTRISSQNLNPVPFWGLGAQICALNWQTFDHSMQLNEALFAGSDGYILKPEGLRHGGSGTGNIGRKRKLVLHIAGATDVPVPEDREADEIRPYVTCTLVHPQDLKPEPPKRKTSTYKHHKLGIAHHGESAPVTDPIWKEKLEWEYDDNALVFLRILIKSDDKFAWNPVFAVAAVRLLYVTSDWVFIRMLDLKGRETHCTLLVKFQITEV</sequence>
<evidence type="ECO:0000259" key="9">
    <source>
        <dbReference type="PROSITE" id="PS50008"/>
    </source>
</evidence>
<evidence type="ECO:0000256" key="2">
    <source>
        <dbReference type="ARBA" id="ARBA00022801"/>
    </source>
</evidence>
<evidence type="ECO:0000256" key="5">
    <source>
        <dbReference type="ARBA" id="ARBA00023224"/>
    </source>
</evidence>
<dbReference type="Pfam" id="PF00388">
    <property type="entry name" value="PI-PLC-X"/>
    <property type="match status" value="1"/>
</dbReference>
<dbReference type="FunFam" id="3.20.20.190:FF:000039">
    <property type="entry name" value="Phosphoinositide phospholipase C"/>
    <property type="match status" value="1"/>
</dbReference>
<keyword evidence="4 7" id="KW-0443">Lipid metabolism</keyword>
<evidence type="ECO:0000256" key="8">
    <source>
        <dbReference type="SAM" id="MobiDB-lite"/>
    </source>
</evidence>
<dbReference type="GO" id="GO:0004435">
    <property type="term" value="F:phosphatidylinositol-4,5-bisphosphate phospholipase C activity"/>
    <property type="evidence" value="ECO:0007669"/>
    <property type="project" value="UniProtKB-EC"/>
</dbReference>
<dbReference type="InterPro" id="IPR017946">
    <property type="entry name" value="PLC-like_Pdiesterase_TIM-brl"/>
</dbReference>